<dbReference type="InterPro" id="IPR015421">
    <property type="entry name" value="PyrdxlP-dep_Trfase_major"/>
</dbReference>
<keyword evidence="7" id="KW-1185">Reference proteome</keyword>
<dbReference type="AlphaFoldDB" id="A0A1J7FWL6"/>
<name>A0A1J7FWL6_LUPAN</name>
<keyword evidence="3" id="KW-0325">Glycoprotein</keyword>
<protein>
    <recommendedName>
        <fullName evidence="5">Bulb-type lectin domain-containing protein</fullName>
    </recommendedName>
</protein>
<feature type="signal peptide" evidence="4">
    <location>
        <begin position="1"/>
        <end position="19"/>
    </location>
</feature>
<dbReference type="PANTHER" id="PTHR32444">
    <property type="entry name" value="BULB-TYPE LECTIN DOMAIN-CONTAINING PROTEIN"/>
    <property type="match status" value="1"/>
</dbReference>
<feature type="chain" id="PRO_5013335165" description="Bulb-type lectin domain-containing protein" evidence="4">
    <location>
        <begin position="20"/>
        <end position="209"/>
    </location>
</feature>
<dbReference type="CDD" id="cd00028">
    <property type="entry name" value="B_lectin"/>
    <property type="match status" value="1"/>
</dbReference>
<dbReference type="InterPro" id="IPR001480">
    <property type="entry name" value="Bulb-type_lectin_dom"/>
</dbReference>
<sequence length="209" mass="23365">MECYTILLFCLTLLNNIAARDTITSLQSINDSETIVSASEIFALGFFSPHNSENRYLGIWYQKFPAETAVWVANRDNPLTDSSGVLKFSENGILVLLNHNNSVIWSSNTTRLVQNPIAKLLDSGNFIVQDSSKSDPNEEFLWQSFDYPSDSILPGQKFGRNLITGLNRYLTSWNSSDDPSHDIVMHSATKFIARHSDLMAGVLAVKGER</sequence>
<dbReference type="PROSITE" id="PS50927">
    <property type="entry name" value="BULB_LECTIN"/>
    <property type="match status" value="1"/>
</dbReference>
<evidence type="ECO:0000256" key="3">
    <source>
        <dbReference type="ARBA" id="ARBA00023180"/>
    </source>
</evidence>
<evidence type="ECO:0000256" key="1">
    <source>
        <dbReference type="ARBA" id="ARBA00022729"/>
    </source>
</evidence>
<dbReference type="PANTHER" id="PTHR32444:SF183">
    <property type="entry name" value="APPLE DOMAIN-CONTAINING PROTEIN"/>
    <property type="match status" value="1"/>
</dbReference>
<evidence type="ECO:0000313" key="6">
    <source>
        <dbReference type="EMBL" id="OIV92375.1"/>
    </source>
</evidence>
<dbReference type="EMBL" id="CM007379">
    <property type="protein sequence ID" value="OIV92375.1"/>
    <property type="molecule type" value="Genomic_DNA"/>
</dbReference>
<dbReference type="Proteomes" id="UP000188354">
    <property type="component" value="Chromosome LG19"/>
</dbReference>
<dbReference type="SUPFAM" id="SSF51110">
    <property type="entry name" value="alpha-D-mannose-specific plant lectins"/>
    <property type="match status" value="1"/>
</dbReference>
<dbReference type="Gene3D" id="3.40.640.10">
    <property type="entry name" value="Type I PLP-dependent aspartate aminotransferase-like (Major domain)"/>
    <property type="match status" value="1"/>
</dbReference>
<evidence type="ECO:0000256" key="2">
    <source>
        <dbReference type="ARBA" id="ARBA00023157"/>
    </source>
</evidence>
<organism evidence="6 7">
    <name type="scientific">Lupinus angustifolius</name>
    <name type="common">Narrow-leaved blue lupine</name>
    <dbReference type="NCBI Taxonomy" id="3871"/>
    <lineage>
        <taxon>Eukaryota</taxon>
        <taxon>Viridiplantae</taxon>
        <taxon>Streptophyta</taxon>
        <taxon>Embryophyta</taxon>
        <taxon>Tracheophyta</taxon>
        <taxon>Spermatophyta</taxon>
        <taxon>Magnoliopsida</taxon>
        <taxon>eudicotyledons</taxon>
        <taxon>Gunneridae</taxon>
        <taxon>Pentapetalae</taxon>
        <taxon>rosids</taxon>
        <taxon>fabids</taxon>
        <taxon>Fabales</taxon>
        <taxon>Fabaceae</taxon>
        <taxon>Papilionoideae</taxon>
        <taxon>50 kb inversion clade</taxon>
        <taxon>genistoids sensu lato</taxon>
        <taxon>core genistoids</taxon>
        <taxon>Genisteae</taxon>
        <taxon>Lupinus</taxon>
    </lineage>
</organism>
<dbReference type="InterPro" id="IPR036426">
    <property type="entry name" value="Bulb-type_lectin_dom_sf"/>
</dbReference>
<reference evidence="6 7" key="1">
    <citation type="journal article" date="2017" name="Plant Biotechnol. J.">
        <title>A comprehensive draft genome sequence for lupin (Lupinus angustifolius), an emerging health food: insights into plant-microbe interactions and legume evolution.</title>
        <authorList>
            <person name="Hane J.K."/>
            <person name="Ming Y."/>
            <person name="Kamphuis L.G."/>
            <person name="Nelson M.N."/>
            <person name="Garg G."/>
            <person name="Atkins C.A."/>
            <person name="Bayer P.E."/>
            <person name="Bravo A."/>
            <person name="Bringans S."/>
            <person name="Cannon S."/>
            <person name="Edwards D."/>
            <person name="Foley R."/>
            <person name="Gao L.L."/>
            <person name="Harrison M.J."/>
            <person name="Huang W."/>
            <person name="Hurgobin B."/>
            <person name="Li S."/>
            <person name="Liu C.W."/>
            <person name="McGrath A."/>
            <person name="Morahan G."/>
            <person name="Murray J."/>
            <person name="Weller J."/>
            <person name="Jian J."/>
            <person name="Singh K.B."/>
        </authorList>
    </citation>
    <scope>NUCLEOTIDE SEQUENCE [LARGE SCALE GENOMIC DNA]</scope>
    <source>
        <strain evidence="7">cv. Tanjil</strain>
        <tissue evidence="6">Whole plant</tissue>
    </source>
</reference>
<accession>A0A1J7FWL6</accession>
<keyword evidence="1 4" id="KW-0732">Signal</keyword>
<evidence type="ECO:0000259" key="5">
    <source>
        <dbReference type="PROSITE" id="PS50927"/>
    </source>
</evidence>
<dbReference type="STRING" id="3871.A0A1J7FWL6"/>
<dbReference type="Gene3D" id="2.90.10.10">
    <property type="entry name" value="Bulb-type lectin domain"/>
    <property type="match status" value="1"/>
</dbReference>
<dbReference type="Pfam" id="PF01453">
    <property type="entry name" value="B_lectin"/>
    <property type="match status" value="1"/>
</dbReference>
<dbReference type="FunFam" id="2.90.10.10:FF:000004">
    <property type="entry name" value="G-type lectin S-receptor-like serine/threonine-protein kinase"/>
    <property type="match status" value="1"/>
</dbReference>
<dbReference type="Gramene" id="OIV92375">
    <property type="protein sequence ID" value="OIV92375"/>
    <property type="gene ID" value="TanjilG_09973"/>
</dbReference>
<dbReference type="SMART" id="SM00108">
    <property type="entry name" value="B_lectin"/>
    <property type="match status" value="1"/>
</dbReference>
<gene>
    <name evidence="6" type="ORF">TanjilG_09973</name>
</gene>
<dbReference type="OMA" id="VWIANDH"/>
<evidence type="ECO:0000256" key="4">
    <source>
        <dbReference type="SAM" id="SignalP"/>
    </source>
</evidence>
<feature type="domain" description="Bulb-type lectin" evidence="5">
    <location>
        <begin position="20"/>
        <end position="141"/>
    </location>
</feature>
<proteinExistence type="predicted"/>
<evidence type="ECO:0000313" key="7">
    <source>
        <dbReference type="Proteomes" id="UP000188354"/>
    </source>
</evidence>
<keyword evidence="2" id="KW-1015">Disulfide bond</keyword>